<dbReference type="PRINTS" id="PR01040">
    <property type="entry name" value="TRNASYNTHTYR"/>
</dbReference>
<evidence type="ECO:0000313" key="11">
    <source>
        <dbReference type="Proteomes" id="UP000228700"/>
    </source>
</evidence>
<dbReference type="SUPFAM" id="SSF55174">
    <property type="entry name" value="Alpha-L RNA-binding motif"/>
    <property type="match status" value="1"/>
</dbReference>
<comment type="catalytic activity">
    <reaction evidence="7">
        <text>tRNA(Tyr) + L-tyrosine + ATP = L-tyrosyl-tRNA(Tyr) + AMP + diphosphate + H(+)</text>
        <dbReference type="Rhea" id="RHEA:10220"/>
        <dbReference type="Rhea" id="RHEA-COMP:9706"/>
        <dbReference type="Rhea" id="RHEA-COMP:9707"/>
        <dbReference type="ChEBI" id="CHEBI:15378"/>
        <dbReference type="ChEBI" id="CHEBI:30616"/>
        <dbReference type="ChEBI" id="CHEBI:33019"/>
        <dbReference type="ChEBI" id="CHEBI:58315"/>
        <dbReference type="ChEBI" id="CHEBI:78442"/>
        <dbReference type="ChEBI" id="CHEBI:78536"/>
        <dbReference type="ChEBI" id="CHEBI:456215"/>
        <dbReference type="EC" id="6.1.1.1"/>
    </reaction>
</comment>
<evidence type="ECO:0000256" key="2">
    <source>
        <dbReference type="ARBA" id="ARBA00022598"/>
    </source>
</evidence>
<dbReference type="AlphaFoldDB" id="A0A2M8LD38"/>
<evidence type="ECO:0000256" key="9">
    <source>
        <dbReference type="RuleBase" id="RU363036"/>
    </source>
</evidence>
<dbReference type="EMBL" id="PFEQ01000001">
    <property type="protein sequence ID" value="PJE74543.1"/>
    <property type="molecule type" value="Genomic_DNA"/>
</dbReference>
<evidence type="ECO:0000256" key="6">
    <source>
        <dbReference type="ARBA" id="ARBA00023146"/>
    </source>
</evidence>
<comment type="similarity">
    <text evidence="9">Belongs to the class-I aminoacyl-tRNA synthetase family.</text>
</comment>
<comment type="caution">
    <text evidence="10">The sequence shown here is derived from an EMBL/GenBank/DDBJ whole genome shotgun (WGS) entry which is preliminary data.</text>
</comment>
<dbReference type="Pfam" id="PF00579">
    <property type="entry name" value="tRNA-synt_1b"/>
    <property type="match status" value="1"/>
</dbReference>
<sequence length="407" mass="46225">MKFLTQKVVVKNSDVSEFLNRGVEAVFPNKEDFEKALLGGKRIRVYLGIDPTGPTLHLGHMIPMLKLRTLQRLGHEIVLLMGDFTAMIGDPTDKSSARKKLSHKEVLSNLKLYKKQASKVLSFTGKNKAQIKFNSRWLSKMSFTDVLELASLMTVDQMRKRDMFRKREEDGKPIYLHEFLYPLMQGYDSVAMNVDAEIGGNDQTFNMLTGRDLMSVLKKKNKFVLATKLLIDSSGKKMGKTEGNMVSLSDSPRDMFGKVMSWPDNLIIPAFELCTTVPLEEIELVRKNLDSGVNPRDVKAELAEVIVSLYHDVRSAKVEKDNFFKAFSNKEMPSNTPEILVEKGTLISDALVLSKMVSSKSEFKRLVQEGAVRDMKTDQVVEKFDETFSRDIDLRVGKHRFVRLKSK</sequence>
<proteinExistence type="inferred from homology"/>
<dbReference type="Proteomes" id="UP000228700">
    <property type="component" value="Unassembled WGS sequence"/>
</dbReference>
<evidence type="ECO:0000256" key="3">
    <source>
        <dbReference type="ARBA" id="ARBA00022741"/>
    </source>
</evidence>
<organism evidence="10 11">
    <name type="scientific">Candidatus Taylorbacteria bacterium CG10_big_fil_rev_8_21_14_0_10_41_48</name>
    <dbReference type="NCBI Taxonomy" id="1975024"/>
    <lineage>
        <taxon>Bacteria</taxon>
        <taxon>Candidatus Tayloriibacteriota</taxon>
    </lineage>
</organism>
<dbReference type="PROSITE" id="PS00178">
    <property type="entry name" value="AA_TRNA_LIGASE_I"/>
    <property type="match status" value="1"/>
</dbReference>
<reference evidence="11" key="1">
    <citation type="submission" date="2017-09" db="EMBL/GenBank/DDBJ databases">
        <title>Depth-based differentiation of microbial function through sediment-hosted aquifers and enrichment of novel symbionts in the deep terrestrial subsurface.</title>
        <authorList>
            <person name="Probst A.J."/>
            <person name="Ladd B."/>
            <person name="Jarett J.K."/>
            <person name="Geller-Mcgrath D.E."/>
            <person name="Sieber C.M.K."/>
            <person name="Emerson J.B."/>
            <person name="Anantharaman K."/>
            <person name="Thomas B.C."/>
            <person name="Malmstrom R."/>
            <person name="Stieglmeier M."/>
            <person name="Klingl A."/>
            <person name="Woyke T."/>
            <person name="Ryan C.M."/>
            <person name="Banfield J.F."/>
        </authorList>
    </citation>
    <scope>NUCLEOTIDE SEQUENCE [LARGE SCALE GENOMIC DNA]</scope>
</reference>
<keyword evidence="6 9" id="KW-0030">Aminoacyl-tRNA synthetase</keyword>
<evidence type="ECO:0000256" key="5">
    <source>
        <dbReference type="ARBA" id="ARBA00022917"/>
    </source>
</evidence>
<dbReference type="InterPro" id="IPR002305">
    <property type="entry name" value="aa-tRNA-synth_Ic"/>
</dbReference>
<keyword evidence="2 9" id="KW-0436">Ligase</keyword>
<dbReference type="EC" id="6.1.1.1" evidence="1 8"/>
<dbReference type="InterPro" id="IPR002307">
    <property type="entry name" value="Tyr-tRNA-ligase"/>
</dbReference>
<evidence type="ECO:0000256" key="8">
    <source>
        <dbReference type="NCBIfam" id="TIGR00234"/>
    </source>
</evidence>
<keyword evidence="3 9" id="KW-0547">Nucleotide-binding</keyword>
<dbReference type="InterPro" id="IPR036986">
    <property type="entry name" value="S4_RNA-bd_sf"/>
</dbReference>
<dbReference type="InterPro" id="IPR024088">
    <property type="entry name" value="Tyr-tRNA-ligase_bac-type"/>
</dbReference>
<dbReference type="NCBIfam" id="TIGR00234">
    <property type="entry name" value="tyrS"/>
    <property type="match status" value="1"/>
</dbReference>
<keyword evidence="5 9" id="KW-0648">Protein biosynthesis</keyword>
<dbReference type="GO" id="GO:0003723">
    <property type="term" value="F:RNA binding"/>
    <property type="evidence" value="ECO:0007669"/>
    <property type="project" value="InterPro"/>
</dbReference>
<dbReference type="Gene3D" id="3.10.290.10">
    <property type="entry name" value="RNA-binding S4 domain"/>
    <property type="match status" value="1"/>
</dbReference>
<name>A0A2M8LD38_9BACT</name>
<dbReference type="CDD" id="cd00805">
    <property type="entry name" value="TyrRS_core"/>
    <property type="match status" value="1"/>
</dbReference>
<evidence type="ECO:0000256" key="7">
    <source>
        <dbReference type="ARBA" id="ARBA00048248"/>
    </source>
</evidence>
<dbReference type="InterPro" id="IPR001412">
    <property type="entry name" value="aa-tRNA-synth_I_CS"/>
</dbReference>
<evidence type="ECO:0000313" key="10">
    <source>
        <dbReference type="EMBL" id="PJE74543.1"/>
    </source>
</evidence>
<dbReference type="GO" id="GO:0005524">
    <property type="term" value="F:ATP binding"/>
    <property type="evidence" value="ECO:0007669"/>
    <property type="project" value="UniProtKB-KW"/>
</dbReference>
<keyword evidence="4 9" id="KW-0067">ATP-binding</keyword>
<dbReference type="PANTHER" id="PTHR11766:SF1">
    <property type="entry name" value="TYROSINE--TRNA LIGASE"/>
    <property type="match status" value="1"/>
</dbReference>
<dbReference type="PANTHER" id="PTHR11766">
    <property type="entry name" value="TYROSYL-TRNA SYNTHETASE"/>
    <property type="match status" value="1"/>
</dbReference>
<dbReference type="Gene3D" id="3.40.50.620">
    <property type="entry name" value="HUPs"/>
    <property type="match status" value="1"/>
</dbReference>
<evidence type="ECO:0000256" key="1">
    <source>
        <dbReference type="ARBA" id="ARBA00013160"/>
    </source>
</evidence>
<gene>
    <name evidence="10" type="ORF">COV01_00720</name>
</gene>
<dbReference type="GO" id="GO:0006437">
    <property type="term" value="P:tyrosyl-tRNA aminoacylation"/>
    <property type="evidence" value="ECO:0007669"/>
    <property type="project" value="UniProtKB-UniRule"/>
</dbReference>
<dbReference type="InterPro" id="IPR014729">
    <property type="entry name" value="Rossmann-like_a/b/a_fold"/>
</dbReference>
<evidence type="ECO:0000256" key="4">
    <source>
        <dbReference type="ARBA" id="ARBA00022840"/>
    </source>
</evidence>
<accession>A0A2M8LD38</accession>
<dbReference type="Gene3D" id="1.10.240.10">
    <property type="entry name" value="Tyrosyl-Transfer RNA Synthetase"/>
    <property type="match status" value="1"/>
</dbReference>
<protein>
    <recommendedName>
        <fullName evidence="1 8">Tyrosine--tRNA ligase</fullName>
        <ecNumber evidence="1 8">6.1.1.1</ecNumber>
    </recommendedName>
</protein>
<dbReference type="SUPFAM" id="SSF52374">
    <property type="entry name" value="Nucleotidylyl transferase"/>
    <property type="match status" value="1"/>
</dbReference>
<dbReference type="GO" id="GO:0004831">
    <property type="term" value="F:tyrosine-tRNA ligase activity"/>
    <property type="evidence" value="ECO:0007669"/>
    <property type="project" value="UniProtKB-UniRule"/>
</dbReference>
<dbReference type="GO" id="GO:0005829">
    <property type="term" value="C:cytosol"/>
    <property type="evidence" value="ECO:0007669"/>
    <property type="project" value="TreeGrafter"/>
</dbReference>